<dbReference type="STRING" id="149040.A0A132BAQ3"/>
<dbReference type="RefSeq" id="XP_018063821.1">
    <property type="nucleotide sequence ID" value="XM_018206502.1"/>
</dbReference>
<organism evidence="1 2">
    <name type="scientific">Mollisia scopiformis</name>
    <name type="common">Conifer needle endophyte fungus</name>
    <name type="synonym">Phialocephala scopiformis</name>
    <dbReference type="NCBI Taxonomy" id="149040"/>
    <lineage>
        <taxon>Eukaryota</taxon>
        <taxon>Fungi</taxon>
        <taxon>Dikarya</taxon>
        <taxon>Ascomycota</taxon>
        <taxon>Pezizomycotina</taxon>
        <taxon>Leotiomycetes</taxon>
        <taxon>Helotiales</taxon>
        <taxon>Mollisiaceae</taxon>
        <taxon>Mollisia</taxon>
    </lineage>
</organism>
<dbReference type="KEGG" id="psco:LY89DRAFT_288513"/>
<proteinExistence type="predicted"/>
<reference evidence="1 2" key="1">
    <citation type="submission" date="2015-10" db="EMBL/GenBank/DDBJ databases">
        <title>Full genome of DAOMC 229536 Phialocephala scopiformis, a fungal endophyte of spruce producing the potent anti-insectan compound rugulosin.</title>
        <authorList>
            <consortium name="DOE Joint Genome Institute"/>
            <person name="Walker A.K."/>
            <person name="Frasz S.L."/>
            <person name="Seifert K.A."/>
            <person name="Miller J.D."/>
            <person name="Mondo S.J."/>
            <person name="Labutti K."/>
            <person name="Lipzen A."/>
            <person name="Dockter R."/>
            <person name="Kennedy M."/>
            <person name="Grigoriev I.V."/>
            <person name="Spatafora J.W."/>
        </authorList>
    </citation>
    <scope>NUCLEOTIDE SEQUENCE [LARGE SCALE GENOMIC DNA]</scope>
    <source>
        <strain evidence="1 2">CBS 120377</strain>
    </source>
</reference>
<dbReference type="InParanoid" id="A0A132BAQ3"/>
<gene>
    <name evidence="1" type="ORF">LY89DRAFT_288513</name>
</gene>
<dbReference type="AlphaFoldDB" id="A0A132BAQ3"/>
<sequence length="455" mass="52264">MHQPISDAILRSFEQISPNPRIFYDLQSWGGGPAWSLTNSSLLYSLKADIEWADEANYEAVDFVFAALANATGLRELDLYLHHEGCVVGRDTPQAFPFAGYPDVRFQPLEVLRLDGYKLDESEDGGWEWKQRGRAPWKAPSWSDWFREKWFEWSRKKWFGEVGENEATESNNRRTNLEAWLEVMDWSHLHTLHLAWPSKATLNHLQGQTLPALTNLSLAISDYFGDAKAQDIIPFLTNTAQPLRGVIIKSSQTELGDPILETFIAAPNLTQELRQFSYRHGPELEDKSFLSQDLISKFLHSTPSLESLDIELPRDVNTSTDTGLFSNLINSPSLKKTTLRFPSPDLDYQTMRWDDSGSQLSMQYHEMRRNYYTSNGTDDEADPLFNEDTALAMFKKMRARKRGAELKELELYVGDWEDRDFRGMMGRVMVRVAYWGCFVVDGAERCEGGQMRLLE</sequence>
<dbReference type="EMBL" id="KQ947432">
    <property type="protein sequence ID" value="KUJ09466.1"/>
    <property type="molecule type" value="Genomic_DNA"/>
</dbReference>
<dbReference type="OrthoDB" id="3945550at2759"/>
<keyword evidence="2" id="KW-1185">Reference proteome</keyword>
<protein>
    <submittedName>
        <fullName evidence="1">Uncharacterized protein</fullName>
    </submittedName>
</protein>
<name>A0A132BAQ3_MOLSC</name>
<dbReference type="GeneID" id="28816228"/>
<accession>A0A132BAQ3</accession>
<dbReference type="Proteomes" id="UP000070700">
    <property type="component" value="Unassembled WGS sequence"/>
</dbReference>
<evidence type="ECO:0000313" key="2">
    <source>
        <dbReference type="Proteomes" id="UP000070700"/>
    </source>
</evidence>
<evidence type="ECO:0000313" key="1">
    <source>
        <dbReference type="EMBL" id="KUJ09466.1"/>
    </source>
</evidence>